<evidence type="ECO:0000313" key="2">
    <source>
        <dbReference type="Proteomes" id="UP000326532"/>
    </source>
</evidence>
<dbReference type="VEuPathDB" id="FungiDB:BDV34DRAFT_223063"/>
<keyword evidence="2" id="KW-1185">Reference proteome</keyword>
<protein>
    <submittedName>
        <fullName evidence="1">Uncharacterized protein</fullName>
    </submittedName>
</protein>
<name>A0A5N6DTG9_ASPPA</name>
<organism evidence="1 2">
    <name type="scientific">Aspergillus parasiticus</name>
    <dbReference type="NCBI Taxonomy" id="5067"/>
    <lineage>
        <taxon>Eukaryota</taxon>
        <taxon>Fungi</taxon>
        <taxon>Dikarya</taxon>
        <taxon>Ascomycota</taxon>
        <taxon>Pezizomycotina</taxon>
        <taxon>Eurotiomycetes</taxon>
        <taxon>Eurotiomycetidae</taxon>
        <taxon>Eurotiales</taxon>
        <taxon>Aspergillaceae</taxon>
        <taxon>Aspergillus</taxon>
        <taxon>Aspergillus subgen. Circumdati</taxon>
    </lineage>
</organism>
<dbReference type="EMBL" id="ML734954">
    <property type="protein sequence ID" value="KAB8207863.1"/>
    <property type="molecule type" value="Genomic_DNA"/>
</dbReference>
<accession>A0A5N6DTG9</accession>
<evidence type="ECO:0000313" key="1">
    <source>
        <dbReference type="EMBL" id="KAB8207863.1"/>
    </source>
</evidence>
<dbReference type="Proteomes" id="UP000326532">
    <property type="component" value="Unassembled WGS sequence"/>
</dbReference>
<gene>
    <name evidence="1" type="ORF">BDV34DRAFT_223063</name>
</gene>
<dbReference type="AlphaFoldDB" id="A0A5N6DTG9"/>
<reference evidence="1 2" key="1">
    <citation type="submission" date="2019-04" db="EMBL/GenBank/DDBJ databases">
        <title>Fungal friends and foes A comparative genomics study of 23 Aspergillus species from section Flavi.</title>
        <authorList>
            <consortium name="DOE Joint Genome Institute"/>
            <person name="Kjaerbolling I."/>
            <person name="Vesth T.C."/>
            <person name="Frisvad J.C."/>
            <person name="Nybo J.L."/>
            <person name="Theobald S."/>
            <person name="Kildgaard S."/>
            <person name="Petersen T.I."/>
            <person name="Kuo A."/>
            <person name="Sato A."/>
            <person name="Lyhne E.K."/>
            <person name="Kogle M.E."/>
            <person name="Wiebenga A."/>
            <person name="Kun R.S."/>
            <person name="Lubbers R.J."/>
            <person name="Makela M.R."/>
            <person name="Barry K."/>
            <person name="Chovatia M."/>
            <person name="Clum A."/>
            <person name="Daum C."/>
            <person name="Haridas S."/>
            <person name="He G."/>
            <person name="LaButti K."/>
            <person name="Lipzen A."/>
            <person name="Mondo S."/>
            <person name="Pangilinan J."/>
            <person name="Riley R."/>
            <person name="Salamov A."/>
            <person name="Simmons B.A."/>
            <person name="Magnuson J.K."/>
            <person name="Henrissat B."/>
            <person name="Mortensen U.H."/>
            <person name="Larsen T.O."/>
            <person name="De vries R.P."/>
            <person name="Grigoriev I.V."/>
            <person name="Machida M."/>
            <person name="Baker S.E."/>
            <person name="Andersen M.R."/>
        </authorList>
    </citation>
    <scope>NUCLEOTIDE SEQUENCE [LARGE SCALE GENOMIC DNA]</scope>
    <source>
        <strain evidence="1 2">CBS 117618</strain>
    </source>
</reference>
<proteinExistence type="predicted"/>
<sequence>MKAMVESPRIATVKHVALATAADALLPILSAISFPRGITDPYYRQTKDSTPSRVALRSGAKVVVAGKTPIHPSRTDQSVVSAGSSWLSVRAGLLPIVVEETCEVADLAVMFADRECHWERQ</sequence>